<dbReference type="SMART" id="SM00487">
    <property type="entry name" value="DEXDc"/>
    <property type="match status" value="1"/>
</dbReference>
<dbReference type="Gene3D" id="1.10.3380.30">
    <property type="match status" value="1"/>
</dbReference>
<dbReference type="Pfam" id="PF00270">
    <property type="entry name" value="DEAD"/>
    <property type="match status" value="1"/>
</dbReference>
<keyword evidence="2" id="KW-0378">Hydrolase</keyword>
<reference evidence="9" key="1">
    <citation type="submission" date="2016-10" db="EMBL/GenBank/DDBJ databases">
        <authorList>
            <person name="Varghese N."/>
            <person name="Submissions S."/>
        </authorList>
    </citation>
    <scope>NUCLEOTIDE SEQUENCE [LARGE SCALE GENOMIC DNA]</scope>
    <source>
        <strain evidence="9">DSM 3384</strain>
    </source>
</reference>
<keyword evidence="4" id="KW-0067">ATP-binding</keyword>
<dbReference type="GO" id="GO:0003676">
    <property type="term" value="F:nucleic acid binding"/>
    <property type="evidence" value="ECO:0007669"/>
    <property type="project" value="InterPro"/>
</dbReference>
<dbReference type="SMART" id="SM00490">
    <property type="entry name" value="HELICc"/>
    <property type="match status" value="1"/>
</dbReference>
<dbReference type="PROSITE" id="PS51194">
    <property type="entry name" value="HELICASE_CTER"/>
    <property type="match status" value="1"/>
</dbReference>
<evidence type="ECO:0000256" key="4">
    <source>
        <dbReference type="ARBA" id="ARBA00022840"/>
    </source>
</evidence>
<dbReference type="EMBL" id="FNLL01000003">
    <property type="protein sequence ID" value="SDT94491.1"/>
    <property type="molecule type" value="Genomic_DNA"/>
</dbReference>
<dbReference type="InterPro" id="IPR011545">
    <property type="entry name" value="DEAD/DEAH_box_helicase_dom"/>
</dbReference>
<sequence>MKKRFYSSKRPYKNSTERPETKHMKPGSEKSLRHVFKKIGIPEESRFIPDPFQVQAIAAIKKSDCLVTAPTGAGKTWIAEQVAQTVLQKKGKVWYATPLKALTNSIHARFSMLFGKENVGILTGDIKENPDAPIVIGTTEILRNQLYDAMHTGEDLTCDLIILDEAHFLGDEQRGVVWEEIMIYLPVRIPLLLLSATIGNPFQIAQWLESIRGKKCHVIKNNDRPVPLFPLFLHPSGTLFPLMTSPVPGQKQKLHKKVFKFNSAKNKPVMAYGRNLPPFGDILNILDRYHLLPAIFFLKSRAECDQAIKLCDSTLLDKDPKRKAALLDKINELVSGNAHLTNHNHRHYLEQTATAAHHSGHLPAWKVVVETLMAEGLLDAMFATSTVAAGVNFPARSVVVLNSDRFNGVEFMPLNPSEFQQMSGRAGRRGMDNIGFCIVLPGKFMDLNYVAKLLSSPSTDIESQITINFSMVLNLLLSHTPDQIKMLLEKSFASHSILSGKKRGKKARKKFGTGLELLWLDFLDHMDFLADEKFVTDNGTLTEDGLWASKLRIDAPLMVAQSIRENLLPQNDPALLASIIGSFVNEKEFSDDPLYNQALPKRLKEAFLDIRQELKPFALKLLKKGFDAPNLFIQPSLMLYLWAHDKPWEELITQSDFAEGDFARLVLRTSENLRQISKLQETFPQIAKTAREATDLILKEPVVTFYS</sequence>
<name>A0A1H2EHC7_9BACT</name>
<dbReference type="InterPro" id="IPR027417">
    <property type="entry name" value="P-loop_NTPase"/>
</dbReference>
<feature type="region of interest" description="Disordered" evidence="5">
    <location>
        <begin position="1"/>
        <end position="29"/>
    </location>
</feature>
<gene>
    <name evidence="8" type="ORF">SAMN04487931_103116</name>
</gene>
<dbReference type="RefSeq" id="WP_092231377.1">
    <property type="nucleotide sequence ID" value="NZ_FNLL01000003.1"/>
</dbReference>
<feature type="domain" description="Helicase C-terminal" evidence="7">
    <location>
        <begin position="284"/>
        <end position="473"/>
    </location>
</feature>
<dbReference type="Proteomes" id="UP000199608">
    <property type="component" value="Unassembled WGS sequence"/>
</dbReference>
<dbReference type="InterPro" id="IPR012961">
    <property type="entry name" value="Ski2/MTR4_C"/>
</dbReference>
<dbReference type="Gene3D" id="3.40.50.300">
    <property type="entry name" value="P-loop containing nucleotide triphosphate hydrolases"/>
    <property type="match status" value="2"/>
</dbReference>
<dbReference type="GO" id="GO:0070478">
    <property type="term" value="P:nuclear-transcribed mRNA catabolic process, 3'-5' exonucleolytic nonsense-mediated decay"/>
    <property type="evidence" value="ECO:0007669"/>
    <property type="project" value="TreeGrafter"/>
</dbReference>
<dbReference type="PANTHER" id="PTHR12131:SF1">
    <property type="entry name" value="ATP-DEPENDENT RNA HELICASE SUPV3L1, MITOCHONDRIAL-RELATED"/>
    <property type="match status" value="1"/>
</dbReference>
<dbReference type="AlphaFoldDB" id="A0A1H2EHC7"/>
<dbReference type="InterPro" id="IPR001650">
    <property type="entry name" value="Helicase_C-like"/>
</dbReference>
<evidence type="ECO:0000256" key="1">
    <source>
        <dbReference type="ARBA" id="ARBA00022741"/>
    </source>
</evidence>
<dbReference type="SUPFAM" id="SSF52540">
    <property type="entry name" value="P-loop containing nucleoside triphosphate hydrolases"/>
    <property type="match status" value="1"/>
</dbReference>
<keyword evidence="3 8" id="KW-0347">Helicase</keyword>
<evidence type="ECO:0000256" key="2">
    <source>
        <dbReference type="ARBA" id="ARBA00022801"/>
    </source>
</evidence>
<proteinExistence type="predicted"/>
<dbReference type="GO" id="GO:0016787">
    <property type="term" value="F:hydrolase activity"/>
    <property type="evidence" value="ECO:0007669"/>
    <property type="project" value="UniProtKB-KW"/>
</dbReference>
<dbReference type="InterPro" id="IPR050699">
    <property type="entry name" value="RNA-DNA_Helicase"/>
</dbReference>
<protein>
    <submittedName>
        <fullName evidence="8">Helicase conserved C-terminal domain-containing protein</fullName>
    </submittedName>
</protein>
<dbReference type="GO" id="GO:0004386">
    <property type="term" value="F:helicase activity"/>
    <property type="evidence" value="ECO:0007669"/>
    <property type="project" value="UniProtKB-KW"/>
</dbReference>
<keyword evidence="9" id="KW-1185">Reference proteome</keyword>
<dbReference type="GO" id="GO:0005524">
    <property type="term" value="F:ATP binding"/>
    <property type="evidence" value="ECO:0007669"/>
    <property type="project" value="UniProtKB-KW"/>
</dbReference>
<evidence type="ECO:0000256" key="5">
    <source>
        <dbReference type="SAM" id="MobiDB-lite"/>
    </source>
</evidence>
<dbReference type="Pfam" id="PF00271">
    <property type="entry name" value="Helicase_C"/>
    <property type="match status" value="1"/>
</dbReference>
<accession>A0A1H2EHC7</accession>
<evidence type="ECO:0000259" key="6">
    <source>
        <dbReference type="PROSITE" id="PS51192"/>
    </source>
</evidence>
<dbReference type="PROSITE" id="PS51192">
    <property type="entry name" value="HELICASE_ATP_BIND_1"/>
    <property type="match status" value="1"/>
</dbReference>
<dbReference type="Pfam" id="PF08148">
    <property type="entry name" value="DSHCT"/>
    <property type="match status" value="1"/>
</dbReference>
<evidence type="ECO:0000259" key="7">
    <source>
        <dbReference type="PROSITE" id="PS51194"/>
    </source>
</evidence>
<dbReference type="GO" id="GO:0055087">
    <property type="term" value="C:Ski complex"/>
    <property type="evidence" value="ECO:0007669"/>
    <property type="project" value="TreeGrafter"/>
</dbReference>
<dbReference type="PANTHER" id="PTHR12131">
    <property type="entry name" value="ATP-DEPENDENT RNA AND DNA HELICASE"/>
    <property type="match status" value="1"/>
</dbReference>
<evidence type="ECO:0000256" key="3">
    <source>
        <dbReference type="ARBA" id="ARBA00022806"/>
    </source>
</evidence>
<feature type="compositionally biased region" description="Basic and acidic residues" evidence="5">
    <location>
        <begin position="15"/>
        <end position="29"/>
    </location>
</feature>
<organism evidence="8 9">
    <name type="scientific">Desulfobacula phenolica</name>
    <dbReference type="NCBI Taxonomy" id="90732"/>
    <lineage>
        <taxon>Bacteria</taxon>
        <taxon>Pseudomonadati</taxon>
        <taxon>Thermodesulfobacteriota</taxon>
        <taxon>Desulfobacteria</taxon>
        <taxon>Desulfobacterales</taxon>
        <taxon>Desulfobacteraceae</taxon>
        <taxon>Desulfobacula</taxon>
    </lineage>
</organism>
<evidence type="ECO:0000313" key="9">
    <source>
        <dbReference type="Proteomes" id="UP000199608"/>
    </source>
</evidence>
<dbReference type="SMART" id="SM01142">
    <property type="entry name" value="DSHCT"/>
    <property type="match status" value="1"/>
</dbReference>
<evidence type="ECO:0000313" key="8">
    <source>
        <dbReference type="EMBL" id="SDT94491.1"/>
    </source>
</evidence>
<keyword evidence="1" id="KW-0547">Nucleotide-binding</keyword>
<dbReference type="InterPro" id="IPR014001">
    <property type="entry name" value="Helicase_ATP-bd"/>
</dbReference>
<feature type="domain" description="Helicase ATP-binding" evidence="6">
    <location>
        <begin position="56"/>
        <end position="216"/>
    </location>
</feature>
<feature type="compositionally biased region" description="Basic residues" evidence="5">
    <location>
        <begin position="1"/>
        <end position="12"/>
    </location>
</feature>